<feature type="domain" description="HTH cro/C1-type" evidence="1">
    <location>
        <begin position="1"/>
        <end position="41"/>
    </location>
</feature>
<gene>
    <name evidence="2" type="ORF">HWQ67_16625</name>
</gene>
<name>A0ABS6S2Z3_9BACT</name>
<evidence type="ECO:0000313" key="3">
    <source>
        <dbReference type="Proteomes" id="UP001196980"/>
    </source>
</evidence>
<proteinExistence type="predicted"/>
<protein>
    <submittedName>
        <fullName evidence="2">Helix-turn-helix domain-containing protein</fullName>
    </submittedName>
</protein>
<dbReference type="Proteomes" id="UP001196980">
    <property type="component" value="Unassembled WGS sequence"/>
</dbReference>
<dbReference type="Gene3D" id="1.10.260.40">
    <property type="entry name" value="lambda repressor-like DNA-binding domains"/>
    <property type="match status" value="1"/>
</dbReference>
<dbReference type="CDD" id="cd00093">
    <property type="entry name" value="HTH_XRE"/>
    <property type="match status" value="1"/>
</dbReference>
<evidence type="ECO:0000313" key="2">
    <source>
        <dbReference type="EMBL" id="MBV6343206.1"/>
    </source>
</evidence>
<accession>A0ABS6S2Z3</accession>
<dbReference type="Pfam" id="PF01381">
    <property type="entry name" value="HTH_3"/>
    <property type="match status" value="1"/>
</dbReference>
<dbReference type="SUPFAM" id="SSF47413">
    <property type="entry name" value="lambda repressor-like DNA-binding domains"/>
    <property type="match status" value="1"/>
</dbReference>
<reference evidence="2 3" key="1">
    <citation type="journal article" date="2020" name="J Geophys Res Biogeosci">
        <title>Magnetotaxis as an Adaptation to Enable Bacterial Shuttling of Microbial Sulfur and Sulfur Cycling Across Aquatic Oxic#Anoxic Interfaces.</title>
        <authorList>
            <person name="Li J."/>
            <person name="Liu P."/>
            <person name="Wang J."/>
            <person name="Roberts A.P."/>
            <person name="Pan Y."/>
        </authorList>
    </citation>
    <scope>NUCLEOTIDE SEQUENCE [LARGE SCALE GENOMIC DNA]</scope>
    <source>
        <strain evidence="2 3">MYR-1_YQ</strain>
    </source>
</reference>
<dbReference type="PROSITE" id="PS50943">
    <property type="entry name" value="HTH_CROC1"/>
    <property type="match status" value="1"/>
</dbReference>
<dbReference type="InterPro" id="IPR001387">
    <property type="entry name" value="Cro/C1-type_HTH"/>
</dbReference>
<sequence length="51" mass="5738">MKSLREAKGLTKYRLAKLSGVSETYIYRIERGLIKNPRGDTSHSICPAISQ</sequence>
<dbReference type="InterPro" id="IPR010982">
    <property type="entry name" value="Lambda_DNA-bd_dom_sf"/>
</dbReference>
<organism evidence="2 3">
    <name type="scientific">Candidatus Magnetobacterium casense</name>
    <dbReference type="NCBI Taxonomy" id="1455061"/>
    <lineage>
        <taxon>Bacteria</taxon>
        <taxon>Pseudomonadati</taxon>
        <taxon>Nitrospirota</taxon>
        <taxon>Thermodesulfovibrionia</taxon>
        <taxon>Thermodesulfovibrionales</taxon>
        <taxon>Candidatus Magnetobacteriaceae</taxon>
        <taxon>Candidatus Magnetobacterium</taxon>
    </lineage>
</organism>
<dbReference type="EMBL" id="JABXWD010000484">
    <property type="protein sequence ID" value="MBV6343206.1"/>
    <property type="molecule type" value="Genomic_DNA"/>
</dbReference>
<comment type="caution">
    <text evidence="2">The sequence shown here is derived from an EMBL/GenBank/DDBJ whole genome shotgun (WGS) entry which is preliminary data.</text>
</comment>
<evidence type="ECO:0000259" key="1">
    <source>
        <dbReference type="PROSITE" id="PS50943"/>
    </source>
</evidence>
<keyword evidence="3" id="KW-1185">Reference proteome</keyword>